<reference evidence="1 4" key="3">
    <citation type="journal article" date="2017" name="Nat. Microbiol.">
        <title>Natural product diversity associated with the nematode symbionts Photorhabdus and Xenorhabdus.</title>
        <authorList>
            <person name="Tobias N.J."/>
            <person name="Wolff H."/>
            <person name="Djahanschiri B."/>
            <person name="Grundmann F."/>
            <person name="Kronenwerth M."/>
            <person name="Shi Y.M."/>
            <person name="Simonyi S."/>
            <person name="Grun P."/>
            <person name="Shapiro-Ilan D."/>
            <person name="Pidot S.J."/>
            <person name="Stinear T.P."/>
            <person name="Ebersberger I."/>
            <person name="Bode H.B."/>
        </authorList>
    </citation>
    <scope>NUCLEOTIDE SEQUENCE [LARGE SCALE GENOMIC DNA]</scope>
    <source>
        <strain evidence="1 4">DSM 17908</strain>
    </source>
</reference>
<dbReference type="Proteomes" id="UP000198919">
    <property type="component" value="Unassembled WGS sequence"/>
</dbReference>
<keyword evidence="1" id="KW-0645">Protease</keyword>
<evidence type="ECO:0000313" key="3">
    <source>
        <dbReference type="Proteomes" id="UP000198919"/>
    </source>
</evidence>
<evidence type="ECO:0000313" key="1">
    <source>
        <dbReference type="EMBL" id="PHM38201.1"/>
    </source>
</evidence>
<dbReference type="AlphaFoldDB" id="A0A1I3X2E0"/>
<dbReference type="OrthoDB" id="6443321at2"/>
<dbReference type="EMBL" id="FORG01000031">
    <property type="protein sequence ID" value="SFK13865.1"/>
    <property type="molecule type" value="Genomic_DNA"/>
</dbReference>
<keyword evidence="4" id="KW-1185">Reference proteome</keyword>
<dbReference type="GO" id="GO:0006508">
    <property type="term" value="P:proteolysis"/>
    <property type="evidence" value="ECO:0007669"/>
    <property type="project" value="UniProtKB-KW"/>
</dbReference>
<dbReference type="RefSeq" id="WP_092514001.1">
    <property type="nucleotide sequence ID" value="NZ_CAWNQB010000009.1"/>
</dbReference>
<reference evidence="2" key="2">
    <citation type="submission" date="2016-10" db="EMBL/GenBank/DDBJ databases">
        <authorList>
            <person name="de Groot N.N."/>
        </authorList>
    </citation>
    <scope>NUCLEOTIDE SEQUENCE [LARGE SCALE GENOMIC DNA]</scope>
    <source>
        <strain evidence="2">DSM 17908</strain>
    </source>
</reference>
<gene>
    <name evidence="2" type="ORF">SAMN05421680_13137</name>
    <name evidence="1" type="ORF">Xmau_03588</name>
</gene>
<dbReference type="EMBL" id="NITY01000017">
    <property type="protein sequence ID" value="PHM38201.1"/>
    <property type="molecule type" value="Genomic_DNA"/>
</dbReference>
<dbReference type="GO" id="GO:0008233">
    <property type="term" value="F:peptidase activity"/>
    <property type="evidence" value="ECO:0007669"/>
    <property type="project" value="UniProtKB-KW"/>
</dbReference>
<name>A0A1I3X2E0_9GAMM</name>
<dbReference type="STRING" id="351675.SAMN05421680_13137"/>
<dbReference type="InterPro" id="IPR010557">
    <property type="entry name" value="DUF1133"/>
</dbReference>
<dbReference type="Pfam" id="PF06576">
    <property type="entry name" value="DUF1133"/>
    <property type="match status" value="1"/>
</dbReference>
<evidence type="ECO:0000313" key="2">
    <source>
        <dbReference type="EMBL" id="SFK13865.1"/>
    </source>
</evidence>
<dbReference type="Proteomes" id="UP000224607">
    <property type="component" value="Unassembled WGS sequence"/>
</dbReference>
<protein>
    <submittedName>
        <fullName evidence="1">ATP-dependent Zn protease</fullName>
    </submittedName>
</protein>
<organism evidence="2 3">
    <name type="scientific">Xenorhabdus mauleonii</name>
    <dbReference type="NCBI Taxonomy" id="351675"/>
    <lineage>
        <taxon>Bacteria</taxon>
        <taxon>Pseudomonadati</taxon>
        <taxon>Pseudomonadota</taxon>
        <taxon>Gammaproteobacteria</taxon>
        <taxon>Enterobacterales</taxon>
        <taxon>Morganellaceae</taxon>
        <taxon>Xenorhabdus</taxon>
    </lineage>
</organism>
<proteinExistence type="predicted"/>
<accession>A0A1I3X2E0</accession>
<sequence>MIYPNTCGKGEEHLRLRTLESVWIRGQLSLWGSWSTISKSPQAAGILSRLLAQPVISKKALKVAMKRMQQAGLTQEELLQIFGGMQEKQSISRLWFCTDSEGLKMDAVIAKVMNDDPGLLDVVKEHYLFKKSYYGIATEMHERCPEISLSTCRRRIEAWLNVAEFMLYRPMCDEFERQGHYVD</sequence>
<reference evidence="3" key="1">
    <citation type="submission" date="2016-10" db="EMBL/GenBank/DDBJ databases">
        <authorList>
            <person name="Varghese N."/>
            <person name="Submissions S."/>
        </authorList>
    </citation>
    <scope>NUCLEOTIDE SEQUENCE [LARGE SCALE GENOMIC DNA]</scope>
    <source>
        <strain evidence="3">DSM 17908</strain>
    </source>
</reference>
<keyword evidence="1" id="KW-0378">Hydrolase</keyword>
<evidence type="ECO:0000313" key="4">
    <source>
        <dbReference type="Proteomes" id="UP000224607"/>
    </source>
</evidence>